<protein>
    <submittedName>
        <fullName evidence="1">Uncharacterized protein</fullName>
    </submittedName>
</protein>
<dbReference type="EMBL" id="CP035758">
    <property type="protein sequence ID" value="QBD80010.1"/>
    <property type="molecule type" value="Genomic_DNA"/>
</dbReference>
<evidence type="ECO:0000313" key="2">
    <source>
        <dbReference type="Proteomes" id="UP000290365"/>
    </source>
</evidence>
<keyword evidence="2" id="KW-1185">Reference proteome</keyword>
<name>A0A4P6JXB8_KTERU</name>
<dbReference type="AlphaFoldDB" id="A0A4P6JXB8"/>
<gene>
    <name evidence="1" type="ORF">EPA93_30120</name>
</gene>
<accession>A0A4P6JXB8</accession>
<organism evidence="1 2">
    <name type="scientific">Ktedonosporobacter rubrisoli</name>
    <dbReference type="NCBI Taxonomy" id="2509675"/>
    <lineage>
        <taxon>Bacteria</taxon>
        <taxon>Bacillati</taxon>
        <taxon>Chloroflexota</taxon>
        <taxon>Ktedonobacteria</taxon>
        <taxon>Ktedonobacterales</taxon>
        <taxon>Ktedonosporobacteraceae</taxon>
        <taxon>Ktedonosporobacter</taxon>
    </lineage>
</organism>
<dbReference type="OrthoDB" id="148219at2"/>
<proteinExistence type="predicted"/>
<dbReference type="RefSeq" id="WP_129891076.1">
    <property type="nucleotide sequence ID" value="NZ_CP035758.1"/>
</dbReference>
<dbReference type="KEGG" id="kbs:EPA93_30120"/>
<sequence length="436" mass="49337">MNLWADIDSNHLLPGRAEHGSARRMRRYSERYILSSLRKWLLHDYVAAYCRSLGATRIFRRCYWLDALGIDPKAARVSSALAEPALPADEKGRKARKKSATPVAQPPALQPIVKLANGLAQESKPIALHGLVLATGSSKRAQKKSSNSTAEPQLADIPKESSILATNWLEIAPELLKEIAQAPAIFLLNPFGQTTFRYDDLAALYQRTVPTELCLFISHKQVGDLLTTALHSVQSSSPSPTVAVLTALLRTDRWKSLAADEGEIPQAVAKLIDLFIASMQRHFLLPVQRISIPLALGPSVIEHAPYSLIFATRRQDSFMCMNDAVCLQNRCVYQQSYQGVLSEAWFAAQERKRYEQERQELYQAALQLGRTQRIRRWPDLRQQLLLTRFGQFTMQDYDIVIQELLVSREVYCERRRQVREGEEMPIPGNDDMLVWA</sequence>
<reference evidence="1 2" key="1">
    <citation type="submission" date="2019-01" db="EMBL/GenBank/DDBJ databases">
        <title>Ktedonosporobacter rubrisoli SCAWS-G2.</title>
        <authorList>
            <person name="Huang Y."/>
            <person name="Yan B."/>
        </authorList>
    </citation>
    <scope>NUCLEOTIDE SEQUENCE [LARGE SCALE GENOMIC DNA]</scope>
    <source>
        <strain evidence="1 2">SCAWS-G2</strain>
    </source>
</reference>
<dbReference type="Proteomes" id="UP000290365">
    <property type="component" value="Chromosome"/>
</dbReference>
<evidence type="ECO:0000313" key="1">
    <source>
        <dbReference type="EMBL" id="QBD80010.1"/>
    </source>
</evidence>